<dbReference type="EMBL" id="JBITGY010000007">
    <property type="protein sequence ID" value="MFI6501181.1"/>
    <property type="molecule type" value="Genomic_DNA"/>
</dbReference>
<gene>
    <name evidence="3" type="ORF">ACIBG2_27650</name>
</gene>
<sequence length="495" mass="52201">MDDRELFARLGRLSEVYGEPSPSLAHRVHREVAARRRRRRLLVAAVAGCTTVLVTATPVTLNRLAADRTSSAAITSAAPPVSPGSPPPCITLPTITAAPPHPPSLSPDPSPPPNTTPPTATLADTAPPNTTPPTATPPIPPSKRPTSKADHFLPQEAEATFTPLPDVVERTIDPTAIPTITLNATESPAPCPPVVTTPPSETPSPEPRPTTTTTSTSTSTTRATTIQATTPTGKPFVPDFLGEDGTVVGRTPDGELWEAVPGDGRLSRISDGTAETGTGVATGPDGVRTWARDFDLLCRDARGQVLTISPQGVAKDSGVWVSKGVVVAHDPMRQPWAAKGCARGALLPSHGKSVLGEVVAVDHPEAFVAEPSNDKVIRVLNLETGQIITEHPIQEGMSGRDWRAAVNRHIFAWAKDGLLHRLDRTTWQPRPSLGVPDGPARLTAGADLVVYSTDREAVVLDPRIGTVRELGGPAWAAGDWFLYGGAGAYHLEKAE</sequence>
<feature type="transmembrane region" description="Helical" evidence="2">
    <location>
        <begin position="41"/>
        <end position="61"/>
    </location>
</feature>
<feature type="compositionally biased region" description="Pro residues" evidence="1">
    <location>
        <begin position="129"/>
        <end position="143"/>
    </location>
</feature>
<keyword evidence="2" id="KW-1133">Transmembrane helix</keyword>
<feature type="compositionally biased region" description="Pro residues" evidence="1">
    <location>
        <begin position="80"/>
        <end position="90"/>
    </location>
</feature>
<feature type="compositionally biased region" description="Pro residues" evidence="1">
    <location>
        <begin position="99"/>
        <end position="116"/>
    </location>
</feature>
<evidence type="ECO:0000313" key="3">
    <source>
        <dbReference type="EMBL" id="MFI6501181.1"/>
    </source>
</evidence>
<keyword evidence="4" id="KW-1185">Reference proteome</keyword>
<accession>A0ABW7YZ39</accession>
<organism evidence="3 4">
    <name type="scientific">Nonomuraea typhae</name>
    <dbReference type="NCBI Taxonomy" id="2603600"/>
    <lineage>
        <taxon>Bacteria</taxon>
        <taxon>Bacillati</taxon>
        <taxon>Actinomycetota</taxon>
        <taxon>Actinomycetes</taxon>
        <taxon>Streptosporangiales</taxon>
        <taxon>Streptosporangiaceae</taxon>
        <taxon>Nonomuraea</taxon>
    </lineage>
</organism>
<keyword evidence="2" id="KW-0812">Transmembrane</keyword>
<protein>
    <submittedName>
        <fullName evidence="3">Uncharacterized protein</fullName>
    </submittedName>
</protein>
<name>A0ABW7YZ39_9ACTN</name>
<dbReference type="RefSeq" id="WP_397085535.1">
    <property type="nucleotide sequence ID" value="NZ_JBITGY010000007.1"/>
</dbReference>
<evidence type="ECO:0000256" key="1">
    <source>
        <dbReference type="SAM" id="MobiDB-lite"/>
    </source>
</evidence>
<feature type="region of interest" description="Disordered" evidence="1">
    <location>
        <begin position="181"/>
        <end position="240"/>
    </location>
</feature>
<dbReference type="SUPFAM" id="SSF69322">
    <property type="entry name" value="Tricorn protease domain 2"/>
    <property type="match status" value="1"/>
</dbReference>
<evidence type="ECO:0000256" key="2">
    <source>
        <dbReference type="SAM" id="Phobius"/>
    </source>
</evidence>
<proteinExistence type="predicted"/>
<feature type="compositionally biased region" description="Low complexity" evidence="1">
    <location>
        <begin position="209"/>
        <end position="232"/>
    </location>
</feature>
<reference evidence="3 4" key="1">
    <citation type="submission" date="2024-10" db="EMBL/GenBank/DDBJ databases">
        <title>The Natural Products Discovery Center: Release of the First 8490 Sequenced Strains for Exploring Actinobacteria Biosynthetic Diversity.</title>
        <authorList>
            <person name="Kalkreuter E."/>
            <person name="Kautsar S.A."/>
            <person name="Yang D."/>
            <person name="Bader C.D."/>
            <person name="Teijaro C.N."/>
            <person name="Fluegel L."/>
            <person name="Davis C.M."/>
            <person name="Simpson J.R."/>
            <person name="Lauterbach L."/>
            <person name="Steele A.D."/>
            <person name="Gui C."/>
            <person name="Meng S."/>
            <person name="Li G."/>
            <person name="Viehrig K."/>
            <person name="Ye F."/>
            <person name="Su P."/>
            <person name="Kiefer A.F."/>
            <person name="Nichols A."/>
            <person name="Cepeda A.J."/>
            <person name="Yan W."/>
            <person name="Fan B."/>
            <person name="Jiang Y."/>
            <person name="Adhikari A."/>
            <person name="Zheng C.-J."/>
            <person name="Schuster L."/>
            <person name="Cowan T.M."/>
            <person name="Smanski M.J."/>
            <person name="Chevrette M.G."/>
            <person name="De Carvalho L.P.S."/>
            <person name="Shen B."/>
        </authorList>
    </citation>
    <scope>NUCLEOTIDE SEQUENCE [LARGE SCALE GENOMIC DNA]</scope>
    <source>
        <strain evidence="3 4">NPDC050545</strain>
    </source>
</reference>
<feature type="compositionally biased region" description="Low complexity" evidence="1">
    <location>
        <begin position="117"/>
        <end position="128"/>
    </location>
</feature>
<feature type="compositionally biased region" description="Pro residues" evidence="1">
    <location>
        <begin position="189"/>
        <end position="208"/>
    </location>
</feature>
<dbReference type="Proteomes" id="UP001612741">
    <property type="component" value="Unassembled WGS sequence"/>
</dbReference>
<keyword evidence="2" id="KW-0472">Membrane</keyword>
<feature type="region of interest" description="Disordered" evidence="1">
    <location>
        <begin position="71"/>
        <end position="149"/>
    </location>
</feature>
<comment type="caution">
    <text evidence="3">The sequence shown here is derived from an EMBL/GenBank/DDBJ whole genome shotgun (WGS) entry which is preliminary data.</text>
</comment>
<evidence type="ECO:0000313" key="4">
    <source>
        <dbReference type="Proteomes" id="UP001612741"/>
    </source>
</evidence>